<name>A0A135SAS6_9PEZI</name>
<dbReference type="EMBL" id="JFFI01002461">
    <property type="protein sequence ID" value="KXH32867.1"/>
    <property type="molecule type" value="Genomic_DNA"/>
</dbReference>
<dbReference type="OrthoDB" id="4815031at2759"/>
<organism evidence="1 2">
    <name type="scientific">Colletotrichum salicis</name>
    <dbReference type="NCBI Taxonomy" id="1209931"/>
    <lineage>
        <taxon>Eukaryota</taxon>
        <taxon>Fungi</taxon>
        <taxon>Dikarya</taxon>
        <taxon>Ascomycota</taxon>
        <taxon>Pezizomycotina</taxon>
        <taxon>Sordariomycetes</taxon>
        <taxon>Hypocreomycetidae</taxon>
        <taxon>Glomerellales</taxon>
        <taxon>Glomerellaceae</taxon>
        <taxon>Colletotrichum</taxon>
        <taxon>Colletotrichum acutatum species complex</taxon>
    </lineage>
</organism>
<sequence length="350" mass="40044">MGEETSASTSCHLLLLEHNRQQLYKQSFRSTSLNVTFSVELRIPWKGMLHIPFPVNPSSRNNDTFNDDTYSAYTKHHLCLLHQFRIFPDTSGVTLKQLAYDHFAPRPSQQLFQERTKQYLTSHSAMGFPSGIVLVLKRDWTPVNRTRRGIDFDGSRGSFFPELIILQKDIVAWLPRQEPFQKSGDYREWVSIALYYPSLPVLLYSNRSGSIHWDSLEDYNYPYDDRLIQVPASYLSAEVFVFRDFLPGVPEYDTLVAQHPHGEVGIFLKGDVATHEEFSTYPPTILRVRGADRTADGQRRHCLIPYSFIDDGIYEANEVENKKPSQARRDIALAASAAGYINRTPGPPVP</sequence>
<dbReference type="Proteomes" id="UP000070121">
    <property type="component" value="Unassembled WGS sequence"/>
</dbReference>
<evidence type="ECO:0000313" key="1">
    <source>
        <dbReference type="EMBL" id="KXH32867.1"/>
    </source>
</evidence>
<dbReference type="AlphaFoldDB" id="A0A135SAS6"/>
<protein>
    <submittedName>
        <fullName evidence="1">Uncharacterized protein</fullName>
    </submittedName>
</protein>
<accession>A0A135SAS6</accession>
<proteinExistence type="predicted"/>
<evidence type="ECO:0000313" key="2">
    <source>
        <dbReference type="Proteomes" id="UP000070121"/>
    </source>
</evidence>
<reference evidence="1 2" key="1">
    <citation type="submission" date="2014-02" db="EMBL/GenBank/DDBJ databases">
        <title>The genome sequence of Colletotrichum salicis CBS 607.94.</title>
        <authorList>
            <person name="Baroncelli R."/>
            <person name="Thon M.R."/>
        </authorList>
    </citation>
    <scope>NUCLEOTIDE SEQUENCE [LARGE SCALE GENOMIC DNA]</scope>
    <source>
        <strain evidence="1 2">CBS 607.94</strain>
    </source>
</reference>
<keyword evidence="2" id="KW-1185">Reference proteome</keyword>
<comment type="caution">
    <text evidence="1">The sequence shown here is derived from an EMBL/GenBank/DDBJ whole genome shotgun (WGS) entry which is preliminary data.</text>
</comment>
<gene>
    <name evidence="1" type="ORF">CSAL01_09059</name>
</gene>